<proteinExistence type="predicted"/>
<organism evidence="2 3">
    <name type="scientific">Herbiconiux oxytropis</name>
    <dbReference type="NCBI Taxonomy" id="2970915"/>
    <lineage>
        <taxon>Bacteria</taxon>
        <taxon>Bacillati</taxon>
        <taxon>Actinomycetota</taxon>
        <taxon>Actinomycetes</taxon>
        <taxon>Micrococcales</taxon>
        <taxon>Microbacteriaceae</taxon>
        <taxon>Herbiconiux</taxon>
    </lineage>
</organism>
<evidence type="ECO:0008006" key="4">
    <source>
        <dbReference type="Google" id="ProtNLM"/>
    </source>
</evidence>
<dbReference type="Proteomes" id="UP001165587">
    <property type="component" value="Unassembled WGS sequence"/>
</dbReference>
<dbReference type="PROSITE" id="PS51257">
    <property type="entry name" value="PROKAR_LIPOPROTEIN"/>
    <property type="match status" value="1"/>
</dbReference>
<feature type="signal peptide" evidence="1">
    <location>
        <begin position="1"/>
        <end position="31"/>
    </location>
</feature>
<name>A0AA41XCG1_9MICO</name>
<protein>
    <recommendedName>
        <fullName evidence="4">DUF11 domain-containing protein</fullName>
    </recommendedName>
</protein>
<keyword evidence="3" id="KW-1185">Reference proteome</keyword>
<evidence type="ECO:0000256" key="1">
    <source>
        <dbReference type="SAM" id="SignalP"/>
    </source>
</evidence>
<keyword evidence="1" id="KW-0732">Signal</keyword>
<reference evidence="2" key="1">
    <citation type="submission" date="2022-08" db="EMBL/GenBank/DDBJ databases">
        <authorList>
            <person name="Deng Y."/>
            <person name="Han X.-F."/>
            <person name="Zhang Y.-Q."/>
        </authorList>
    </citation>
    <scope>NUCLEOTIDE SEQUENCE</scope>
    <source>
        <strain evidence="2">CPCC 203407</strain>
    </source>
</reference>
<feature type="chain" id="PRO_5041240619" description="DUF11 domain-containing protein" evidence="1">
    <location>
        <begin position="32"/>
        <end position="316"/>
    </location>
</feature>
<accession>A0AA41XCG1</accession>
<dbReference type="RefSeq" id="WP_259526191.1">
    <property type="nucleotide sequence ID" value="NZ_JANLCK010000003.1"/>
</dbReference>
<comment type="caution">
    <text evidence="2">The sequence shown here is derived from an EMBL/GenBank/DDBJ whole genome shotgun (WGS) entry which is preliminary data.</text>
</comment>
<sequence length="316" mass="32603">MAFSPVRLVSAITSALIVAGVGAVASPPASALGCVLGPSLGGAARAVGISCPQMDGIDLASEWGRGGSPASNCHFGWESGNYPPDLLDFLSATSVTRKLDRDEDGTTTAWSLYRRGGKVVGGILIQTRPDHTFSVLIDVRGRSGYRLESVYFDCKTSSDGPIYHEEVPSDPELLPMPGIGTPVPSRPTAPVMATGAMTVLGTGNHLLRVDLTNTGTRVNHGSIGFDLGGYRVVGFPTLPAGGVCEAADGLVCSVESIAAGSTVSFVLLLQSEGTPSGDVVDVSVASLGLRKLSAGIGWAPVNKRSMVFDDFAVSRP</sequence>
<evidence type="ECO:0000313" key="3">
    <source>
        <dbReference type="Proteomes" id="UP001165587"/>
    </source>
</evidence>
<evidence type="ECO:0000313" key="2">
    <source>
        <dbReference type="EMBL" id="MCS5725637.1"/>
    </source>
</evidence>
<dbReference type="AlphaFoldDB" id="A0AA41XCG1"/>
<gene>
    <name evidence="2" type="ORF">N1028_06980</name>
</gene>
<dbReference type="EMBL" id="JANLCK010000003">
    <property type="protein sequence ID" value="MCS5725637.1"/>
    <property type="molecule type" value="Genomic_DNA"/>
</dbReference>